<keyword evidence="2" id="KW-1185">Reference proteome</keyword>
<evidence type="ECO:0000313" key="1">
    <source>
        <dbReference type="EMBL" id="RAI01081.1"/>
    </source>
</evidence>
<organism evidence="1 2">
    <name type="scientific">Acuticoccus sediminis</name>
    <dbReference type="NCBI Taxonomy" id="2184697"/>
    <lineage>
        <taxon>Bacteria</taxon>
        <taxon>Pseudomonadati</taxon>
        <taxon>Pseudomonadota</taxon>
        <taxon>Alphaproteobacteria</taxon>
        <taxon>Hyphomicrobiales</taxon>
        <taxon>Amorphaceae</taxon>
        <taxon>Acuticoccus</taxon>
    </lineage>
</organism>
<dbReference type="EMBL" id="QHHQ01000003">
    <property type="protein sequence ID" value="RAI01081.1"/>
    <property type="molecule type" value="Genomic_DNA"/>
</dbReference>
<sequence length="101" mass="10651">METKIIIPNLDNDGSSNADVLDRAIGNVCTLFGGATVYAAKGYWLNDEGRLYEDEVSVIVSASTDGDAAVDALRSLARDVLAVTDQEAVFISVGGKAEIIE</sequence>
<reference evidence="1 2" key="1">
    <citation type="submission" date="2018-05" db="EMBL/GenBank/DDBJ databases">
        <title>Acuticoccus sediminis sp. nov., isolated from deep-sea sediment of Indian Ocean.</title>
        <authorList>
            <person name="Liu X."/>
            <person name="Lai Q."/>
            <person name="Du Y."/>
            <person name="Sun F."/>
            <person name="Zhang X."/>
            <person name="Wang S."/>
            <person name="Shao Z."/>
        </authorList>
    </citation>
    <scope>NUCLEOTIDE SEQUENCE [LARGE SCALE GENOMIC DNA]</scope>
    <source>
        <strain evidence="1 2">PTG4-2</strain>
    </source>
</reference>
<dbReference type="Proteomes" id="UP000249590">
    <property type="component" value="Unassembled WGS sequence"/>
</dbReference>
<dbReference type="RefSeq" id="WP_111347663.1">
    <property type="nucleotide sequence ID" value="NZ_QHHQ01000003.1"/>
</dbReference>
<evidence type="ECO:0000313" key="2">
    <source>
        <dbReference type="Proteomes" id="UP000249590"/>
    </source>
</evidence>
<dbReference type="AlphaFoldDB" id="A0A8B2NXH8"/>
<dbReference type="OrthoDB" id="7866130at2"/>
<protein>
    <submittedName>
        <fullName evidence="1">Molybdenum cofactor biosynthesis protein MoaE</fullName>
    </submittedName>
</protein>
<name>A0A8B2NXH8_9HYPH</name>
<accession>A0A8B2NXH8</accession>
<proteinExistence type="predicted"/>
<gene>
    <name evidence="1" type="ORF">DLJ53_17855</name>
</gene>
<comment type="caution">
    <text evidence="1">The sequence shown here is derived from an EMBL/GenBank/DDBJ whole genome shotgun (WGS) entry which is preliminary data.</text>
</comment>